<name>A0A8X6UWT0_TRICX</name>
<evidence type="ECO:0000313" key="1">
    <source>
        <dbReference type="EMBL" id="GFX90748.1"/>
    </source>
</evidence>
<dbReference type="AlphaFoldDB" id="A0A8X6UWT0"/>
<organism evidence="1 2">
    <name type="scientific">Trichonephila clavipes</name>
    <name type="common">Golden silk orbweaver</name>
    <name type="synonym">Nephila clavipes</name>
    <dbReference type="NCBI Taxonomy" id="2585209"/>
    <lineage>
        <taxon>Eukaryota</taxon>
        <taxon>Metazoa</taxon>
        <taxon>Ecdysozoa</taxon>
        <taxon>Arthropoda</taxon>
        <taxon>Chelicerata</taxon>
        <taxon>Arachnida</taxon>
        <taxon>Araneae</taxon>
        <taxon>Araneomorphae</taxon>
        <taxon>Entelegynae</taxon>
        <taxon>Araneoidea</taxon>
        <taxon>Nephilidae</taxon>
        <taxon>Trichonephila</taxon>
    </lineage>
</organism>
<dbReference type="Proteomes" id="UP000887159">
    <property type="component" value="Unassembled WGS sequence"/>
</dbReference>
<accession>A0A8X6UWT0</accession>
<proteinExistence type="predicted"/>
<dbReference type="InterPro" id="IPR036397">
    <property type="entry name" value="RNaseH_sf"/>
</dbReference>
<dbReference type="Gene3D" id="3.30.420.10">
    <property type="entry name" value="Ribonuclease H-like superfamily/Ribonuclease H"/>
    <property type="match status" value="1"/>
</dbReference>
<sequence length="101" mass="11565">MDDNATCHRTLAVQIVYTARVFNVSYGQRVLQNLNPLKMCGCFGEASCWSKLSSDKQKQFLICALTEEWDKLPQQLLDNVVQSMVRRVECCIILHCGHIPY</sequence>
<dbReference type="GO" id="GO:0003676">
    <property type="term" value="F:nucleic acid binding"/>
    <property type="evidence" value="ECO:0007669"/>
    <property type="project" value="InterPro"/>
</dbReference>
<protein>
    <submittedName>
        <fullName evidence="1">Uncharacterized protein</fullName>
    </submittedName>
</protein>
<gene>
    <name evidence="1" type="ORF">TNCV_3165791</name>
</gene>
<evidence type="ECO:0000313" key="2">
    <source>
        <dbReference type="Proteomes" id="UP000887159"/>
    </source>
</evidence>
<reference evidence="1" key="1">
    <citation type="submission" date="2020-08" db="EMBL/GenBank/DDBJ databases">
        <title>Multicomponent nature underlies the extraordinary mechanical properties of spider dragline silk.</title>
        <authorList>
            <person name="Kono N."/>
            <person name="Nakamura H."/>
            <person name="Mori M."/>
            <person name="Yoshida Y."/>
            <person name="Ohtoshi R."/>
            <person name="Malay A.D."/>
            <person name="Moran D.A.P."/>
            <person name="Tomita M."/>
            <person name="Numata K."/>
            <person name="Arakawa K."/>
        </authorList>
    </citation>
    <scope>NUCLEOTIDE SEQUENCE</scope>
</reference>
<comment type="caution">
    <text evidence="1">The sequence shown here is derived from an EMBL/GenBank/DDBJ whole genome shotgun (WGS) entry which is preliminary data.</text>
</comment>
<keyword evidence="2" id="KW-1185">Reference proteome</keyword>
<dbReference type="EMBL" id="BMAU01021105">
    <property type="protein sequence ID" value="GFX90748.1"/>
    <property type="molecule type" value="Genomic_DNA"/>
</dbReference>